<feature type="transmembrane region" description="Helical" evidence="7">
    <location>
        <begin position="131"/>
        <end position="147"/>
    </location>
</feature>
<dbReference type="Gramene" id="HORVU.MOREX.r2.4HG0325220.1">
    <property type="protein sequence ID" value="HORVU.MOREX.r2.4HG0325220.1"/>
    <property type="gene ID" value="HORVU.MOREX.r2.4HG0325220"/>
</dbReference>
<proteinExistence type="evidence at transcript level"/>
<evidence type="ECO:0000256" key="7">
    <source>
        <dbReference type="SAM" id="Phobius"/>
    </source>
</evidence>
<dbReference type="EMBL" id="AK375061">
    <property type="protein sequence ID" value="BAK06256.1"/>
    <property type="molecule type" value="mRNA"/>
</dbReference>
<dbReference type="GeneID" id="123446691"/>
<keyword evidence="5" id="KW-0040">ANK repeat</keyword>
<dbReference type="KEGG" id="hvg:123446691"/>
<feature type="domain" description="PGG" evidence="8">
    <location>
        <begin position="34"/>
        <end position="142"/>
    </location>
</feature>
<dbReference type="EnsemblPlants" id="HORVU.MOREX.r3.4HG0390990.1">
    <property type="protein sequence ID" value="HORVU.MOREX.r3.4HG0390990.1"/>
    <property type="gene ID" value="HORVU.MOREX.r3.4HG0390990"/>
</dbReference>
<dbReference type="Gramene" id="HORVU.MOREX.r3.4HG0390990.1">
    <property type="protein sequence ID" value="HORVU.MOREX.r3.4HG0390990.1"/>
    <property type="gene ID" value="HORVU.MOREX.r3.4HG0390990"/>
</dbReference>
<evidence type="ECO:0000313" key="10">
    <source>
        <dbReference type="EnsemblPlants" id="HORVU.MOREX.r3.4HG0390990.1"/>
    </source>
</evidence>
<dbReference type="OrthoDB" id="637911at2759"/>
<evidence type="ECO:0000313" key="11">
    <source>
        <dbReference type="Proteomes" id="UP000011116"/>
    </source>
</evidence>
<dbReference type="Proteomes" id="UP000011116">
    <property type="component" value="Chromosome 4H"/>
</dbReference>
<dbReference type="RefSeq" id="XP_044979183.1">
    <property type="nucleotide sequence ID" value="XM_045123248.1"/>
</dbReference>
<dbReference type="GO" id="GO:0016020">
    <property type="term" value="C:membrane"/>
    <property type="evidence" value="ECO:0007669"/>
    <property type="project" value="UniProtKB-SubCell"/>
</dbReference>
<reference evidence="10" key="3">
    <citation type="submission" date="2020-10" db="EMBL/GenBank/DDBJ databases">
        <authorList>
            <person name="Scholz U."/>
            <person name="Mascher M."/>
            <person name="Fiebig A."/>
        </authorList>
    </citation>
    <scope>NUCLEOTIDE SEQUENCE [LARGE SCALE GENOMIC DNA]</scope>
    <source>
        <strain evidence="10">cv. Morex</strain>
    </source>
</reference>
<keyword evidence="3" id="KW-0677">Repeat</keyword>
<dbReference type="PANTHER" id="PTHR24186:SF37">
    <property type="entry name" value="PGG DOMAIN-CONTAINING PROTEIN"/>
    <property type="match status" value="1"/>
</dbReference>
<dbReference type="PANTHER" id="PTHR24186">
    <property type="entry name" value="PROTEIN PHOSPHATASE 1 REGULATORY SUBUNIT"/>
    <property type="match status" value="1"/>
</dbReference>
<dbReference type="AlphaFoldDB" id="F2EFY4"/>
<evidence type="ECO:0000256" key="5">
    <source>
        <dbReference type="ARBA" id="ARBA00023043"/>
    </source>
</evidence>
<evidence type="ECO:0000256" key="4">
    <source>
        <dbReference type="ARBA" id="ARBA00022989"/>
    </source>
</evidence>
<evidence type="ECO:0000259" key="8">
    <source>
        <dbReference type="Pfam" id="PF13962"/>
    </source>
</evidence>
<evidence type="ECO:0000313" key="9">
    <source>
        <dbReference type="EMBL" id="BAK06256.1"/>
    </source>
</evidence>
<name>F2EFY4_HORVV</name>
<evidence type="ECO:0000256" key="1">
    <source>
        <dbReference type="ARBA" id="ARBA00004141"/>
    </source>
</evidence>
<reference evidence="11" key="2">
    <citation type="journal article" date="2012" name="Nature">
        <title>A physical, genetic and functional sequence assembly of the barley genome.</title>
        <authorList>
            <consortium name="The International Barley Genome Sequencing Consortium"/>
            <person name="Mayer K.F."/>
            <person name="Waugh R."/>
            <person name="Brown J.W."/>
            <person name="Schulman A."/>
            <person name="Langridge P."/>
            <person name="Platzer M."/>
            <person name="Fincher G.B."/>
            <person name="Muehlbauer G.J."/>
            <person name="Sato K."/>
            <person name="Close T.J."/>
            <person name="Wise R.P."/>
            <person name="Stein N."/>
        </authorList>
    </citation>
    <scope>NUCLEOTIDE SEQUENCE [LARGE SCALE GENOMIC DNA]</scope>
    <source>
        <strain evidence="11">cv. Morex</strain>
    </source>
</reference>
<sequence length="191" mass="21398">MVGNHGAMGGQVYPPPAPAMVPQPQPHGQVAANNWVGNDANTLLVVSTLITTLTYQLGCSVPGGYWQDTMPLGSADGKQKPHEAGDPIMRDLHWQRYWVFMAASWMGFLGSMMMTLSLLVRMPVDSRQVRWSFAVAYSSLVLTFNVSQSKTHLSIDIIIWAVTVVFLWIMISVRPDHRARIFRFFCCVREN</sequence>
<evidence type="ECO:0000256" key="3">
    <source>
        <dbReference type="ARBA" id="ARBA00022737"/>
    </source>
</evidence>
<feature type="transmembrane region" description="Helical" evidence="7">
    <location>
        <begin position="97"/>
        <end position="119"/>
    </location>
</feature>
<reference evidence="10" key="4">
    <citation type="submission" date="2022-01" db="UniProtKB">
        <authorList>
            <consortium name="EnsemblPlants"/>
        </authorList>
    </citation>
    <scope>IDENTIFICATION</scope>
    <source>
        <strain evidence="10">subsp. vulgare</strain>
    </source>
</reference>
<keyword evidence="11" id="KW-1185">Reference proteome</keyword>
<organism evidence="9">
    <name type="scientific">Hordeum vulgare subsp. vulgare</name>
    <name type="common">Domesticated barley</name>
    <dbReference type="NCBI Taxonomy" id="112509"/>
    <lineage>
        <taxon>Eukaryota</taxon>
        <taxon>Viridiplantae</taxon>
        <taxon>Streptophyta</taxon>
        <taxon>Embryophyta</taxon>
        <taxon>Tracheophyta</taxon>
        <taxon>Spermatophyta</taxon>
        <taxon>Magnoliopsida</taxon>
        <taxon>Liliopsida</taxon>
        <taxon>Poales</taxon>
        <taxon>Poaceae</taxon>
        <taxon>BOP clade</taxon>
        <taxon>Pooideae</taxon>
        <taxon>Triticodae</taxon>
        <taxon>Triticeae</taxon>
        <taxon>Hordeinae</taxon>
        <taxon>Hordeum</taxon>
    </lineage>
</organism>
<evidence type="ECO:0000256" key="6">
    <source>
        <dbReference type="ARBA" id="ARBA00023136"/>
    </source>
</evidence>
<keyword evidence="4 7" id="KW-1133">Transmembrane helix</keyword>
<keyword evidence="6 7" id="KW-0472">Membrane</keyword>
<keyword evidence="2 7" id="KW-0812">Transmembrane</keyword>
<dbReference type="InterPro" id="IPR026961">
    <property type="entry name" value="PGG_dom"/>
</dbReference>
<comment type="subcellular location">
    <subcellularLocation>
        <location evidence="1">Membrane</location>
        <topology evidence="1">Multi-pass membrane protein</topology>
    </subcellularLocation>
</comment>
<evidence type="ECO:0000256" key="2">
    <source>
        <dbReference type="ARBA" id="ARBA00022692"/>
    </source>
</evidence>
<dbReference type="Pfam" id="PF13962">
    <property type="entry name" value="PGG"/>
    <property type="match status" value="1"/>
</dbReference>
<protein>
    <submittedName>
        <fullName evidence="9">Predicted protein</fullName>
    </submittedName>
</protein>
<feature type="transmembrane region" description="Helical" evidence="7">
    <location>
        <begin position="153"/>
        <end position="173"/>
    </location>
</feature>
<reference evidence="9" key="1">
    <citation type="journal article" date="2011" name="Plant Physiol.">
        <title>Comprehensive sequence analysis of 24,783 barley full-length cDNAs derived from 12 clone libraries.</title>
        <authorList>
            <person name="Matsumoto T."/>
            <person name="Tanaka T."/>
            <person name="Sakai H."/>
            <person name="Amano N."/>
            <person name="Kanamori H."/>
            <person name="Kurita K."/>
            <person name="Kikuta A."/>
            <person name="Kamiya K."/>
            <person name="Yamamoto M."/>
            <person name="Ikawa H."/>
            <person name="Fujii N."/>
            <person name="Hori K."/>
            <person name="Itoh T."/>
            <person name="Sato K."/>
        </authorList>
    </citation>
    <scope>NUCLEOTIDE SEQUENCE</scope>
    <source>
        <tissue evidence="9">Flower</tissue>
    </source>
</reference>
<gene>
    <name evidence="10" type="primary">LOC123446691</name>
</gene>
<accession>F2EFY4</accession>
<dbReference type="HOGENOM" id="CLU_088061_0_0_1"/>